<dbReference type="Proteomes" id="UP000005408">
    <property type="component" value="Unassembled WGS sequence"/>
</dbReference>
<name>A0A8W8MRG3_MAGGI</name>
<protein>
    <recommendedName>
        <fullName evidence="3">Importin-9</fullName>
    </recommendedName>
</protein>
<sequence length="100" mass="11824">MTSVLLTEPVQWTTIPVLVKNCKLLLNELFNQIEANMWYDEDEEEEENPDFSKDPTYQIDLQAYLTEFLQSLSQQACYSTFSSHHNDSEKHFLRTIYINV</sequence>
<keyword evidence="2" id="KW-1185">Reference proteome</keyword>
<evidence type="ECO:0000313" key="2">
    <source>
        <dbReference type="Proteomes" id="UP000005408"/>
    </source>
</evidence>
<organism evidence="1 2">
    <name type="scientific">Magallana gigas</name>
    <name type="common">Pacific oyster</name>
    <name type="synonym">Crassostrea gigas</name>
    <dbReference type="NCBI Taxonomy" id="29159"/>
    <lineage>
        <taxon>Eukaryota</taxon>
        <taxon>Metazoa</taxon>
        <taxon>Spiralia</taxon>
        <taxon>Lophotrochozoa</taxon>
        <taxon>Mollusca</taxon>
        <taxon>Bivalvia</taxon>
        <taxon>Autobranchia</taxon>
        <taxon>Pteriomorphia</taxon>
        <taxon>Ostreida</taxon>
        <taxon>Ostreoidea</taxon>
        <taxon>Ostreidae</taxon>
        <taxon>Magallana</taxon>
    </lineage>
</organism>
<evidence type="ECO:0008006" key="3">
    <source>
        <dbReference type="Google" id="ProtNLM"/>
    </source>
</evidence>
<reference evidence="1" key="1">
    <citation type="submission" date="2022-08" db="UniProtKB">
        <authorList>
            <consortium name="EnsemblMetazoa"/>
        </authorList>
    </citation>
    <scope>IDENTIFICATION</scope>
    <source>
        <strain evidence="1">05x7-T-G4-1.051#20</strain>
    </source>
</reference>
<dbReference type="AlphaFoldDB" id="A0A8W8MRG3"/>
<evidence type="ECO:0000313" key="1">
    <source>
        <dbReference type="EnsemblMetazoa" id="G34719.2:cds"/>
    </source>
</evidence>
<dbReference type="EnsemblMetazoa" id="G34719.2">
    <property type="protein sequence ID" value="G34719.2:cds"/>
    <property type="gene ID" value="G34719"/>
</dbReference>
<proteinExistence type="predicted"/>
<accession>A0A8W8MRG3</accession>